<name>A0A644TT99_9ZZZZ</name>
<dbReference type="GO" id="GO:0016020">
    <property type="term" value="C:membrane"/>
    <property type="evidence" value="ECO:0007669"/>
    <property type="project" value="InterPro"/>
</dbReference>
<dbReference type="GO" id="GO:0015288">
    <property type="term" value="F:porin activity"/>
    <property type="evidence" value="ECO:0007669"/>
    <property type="project" value="InterPro"/>
</dbReference>
<dbReference type="SUPFAM" id="SSF56935">
    <property type="entry name" value="Porins"/>
    <property type="match status" value="1"/>
</dbReference>
<dbReference type="InterPro" id="IPR033900">
    <property type="entry name" value="Gram_neg_porin_domain"/>
</dbReference>
<evidence type="ECO:0000259" key="1">
    <source>
        <dbReference type="Pfam" id="PF13609"/>
    </source>
</evidence>
<proteinExistence type="predicted"/>
<comment type="caution">
    <text evidence="2">The sequence shown here is derived from an EMBL/GenBank/DDBJ whole genome shotgun (WGS) entry which is preliminary data.</text>
</comment>
<sequence>MKKRLLAAAVAAAMTMTMGAAMAAPVEFDGSAQVHYRWNDSDANGTSESAKSTFLLNAKLALDANTDLYARFATQRLHAGLSSADFRASATKDSISTIDRFGVILKGDNVTYNFGRQGAVIGATALLYSTEGYIGSNMGSIDGVSAAAKVGATNLNFIAGVENGYNNYNVGGPDNKVYSVHASYNPANNWTVGGTLARYDIDGGDTTNHWALDAAFNQGKVGYFAEYTKSNADNDNQAYVLGASYAFDAKNSFAAMYSKVEANGDMGGWTDFDPSGKGMYYSYNHKLTQDTTFNVFYKDMKEVHGTDNYNSFRTTVTYKF</sequence>
<evidence type="ECO:0000313" key="2">
    <source>
        <dbReference type="EMBL" id="MPL68911.1"/>
    </source>
</evidence>
<dbReference type="EMBL" id="VSSQ01000044">
    <property type="protein sequence ID" value="MPL68911.1"/>
    <property type="molecule type" value="Genomic_DNA"/>
</dbReference>
<reference evidence="2" key="1">
    <citation type="submission" date="2019-08" db="EMBL/GenBank/DDBJ databases">
        <authorList>
            <person name="Kucharzyk K."/>
            <person name="Murdoch R.W."/>
            <person name="Higgins S."/>
            <person name="Loffler F."/>
        </authorList>
    </citation>
    <scope>NUCLEOTIDE SEQUENCE</scope>
</reference>
<dbReference type="Gene3D" id="2.40.160.10">
    <property type="entry name" value="Porin"/>
    <property type="match status" value="1"/>
</dbReference>
<dbReference type="Pfam" id="PF13609">
    <property type="entry name" value="Porin_4"/>
    <property type="match status" value="1"/>
</dbReference>
<gene>
    <name evidence="2" type="ORF">SDC9_14644</name>
</gene>
<dbReference type="InterPro" id="IPR023614">
    <property type="entry name" value="Porin_dom_sf"/>
</dbReference>
<feature type="domain" description="Porin" evidence="1">
    <location>
        <begin position="10"/>
        <end position="301"/>
    </location>
</feature>
<protein>
    <recommendedName>
        <fullName evidence="1">Porin domain-containing protein</fullName>
    </recommendedName>
</protein>
<accession>A0A644TT99</accession>
<organism evidence="2">
    <name type="scientific">bioreactor metagenome</name>
    <dbReference type="NCBI Taxonomy" id="1076179"/>
    <lineage>
        <taxon>unclassified sequences</taxon>
        <taxon>metagenomes</taxon>
        <taxon>ecological metagenomes</taxon>
    </lineage>
</organism>
<dbReference type="AlphaFoldDB" id="A0A644TT99"/>